<accession>A0A165G429</accession>
<keyword evidence="2" id="KW-1185">Reference proteome</keyword>
<name>A0A165G429_9NEIS</name>
<dbReference type="AlphaFoldDB" id="A0A165G429"/>
<proteinExistence type="predicted"/>
<protein>
    <recommendedName>
        <fullName evidence="3">DUF1571 domain-containing protein</fullName>
    </recommendedName>
</protein>
<gene>
    <name evidence="1" type="ORF">AVW16_04560</name>
</gene>
<sequence length="193" mass="21387">MLDAAEARYAALSGYAATVVSVAADGERRSLRYAFRRPGWVRMDFLGPHVGAVLVFDPTVRRVRLWPFGVDRKPVLELSPDNPLLRDRRGHRIDRSDVGALLEHLQALRHGGRVVELDASAPVLPGAFGVEIVGAAGRSIGEVARYRVWFERATLFPVRVESYDARGAPVEAVTLDQVERDVAFPDAFFRPGR</sequence>
<evidence type="ECO:0000313" key="1">
    <source>
        <dbReference type="EMBL" id="KZE35062.1"/>
    </source>
</evidence>
<dbReference type="EMBL" id="LQQU01000003">
    <property type="protein sequence ID" value="KZE35062.1"/>
    <property type="molecule type" value="Genomic_DNA"/>
</dbReference>
<dbReference type="Proteomes" id="UP000076625">
    <property type="component" value="Unassembled WGS sequence"/>
</dbReference>
<comment type="caution">
    <text evidence="1">The sequence shown here is derived from an EMBL/GenBank/DDBJ whole genome shotgun (WGS) entry which is preliminary data.</text>
</comment>
<dbReference type="STRING" id="1452487.AVW16_04560"/>
<organism evidence="1 2">
    <name type="scientific">Crenobacter luteus</name>
    <dbReference type="NCBI Taxonomy" id="1452487"/>
    <lineage>
        <taxon>Bacteria</taxon>
        <taxon>Pseudomonadati</taxon>
        <taxon>Pseudomonadota</taxon>
        <taxon>Betaproteobacteria</taxon>
        <taxon>Neisseriales</taxon>
        <taxon>Neisseriaceae</taxon>
        <taxon>Crenobacter</taxon>
    </lineage>
</organism>
<evidence type="ECO:0000313" key="2">
    <source>
        <dbReference type="Proteomes" id="UP000076625"/>
    </source>
</evidence>
<evidence type="ECO:0008006" key="3">
    <source>
        <dbReference type="Google" id="ProtNLM"/>
    </source>
</evidence>
<reference evidence="2" key="1">
    <citation type="submission" date="2016-01" db="EMBL/GenBank/DDBJ databases">
        <title>Draft genome of Chromobacterium sp. F49.</title>
        <authorList>
            <person name="Hong K.W."/>
        </authorList>
    </citation>
    <scope>NUCLEOTIDE SEQUENCE [LARGE SCALE GENOMIC DNA]</scope>
    <source>
        <strain evidence="2">CN10</strain>
    </source>
</reference>